<organism evidence="1 2">
    <name type="scientific">Naegleria lovaniensis</name>
    <name type="common">Amoeba</name>
    <dbReference type="NCBI Taxonomy" id="51637"/>
    <lineage>
        <taxon>Eukaryota</taxon>
        <taxon>Discoba</taxon>
        <taxon>Heterolobosea</taxon>
        <taxon>Tetramitia</taxon>
        <taxon>Eutetramitia</taxon>
        <taxon>Vahlkampfiidae</taxon>
        <taxon>Naegleria</taxon>
    </lineage>
</organism>
<evidence type="ECO:0000313" key="2">
    <source>
        <dbReference type="Proteomes" id="UP000816034"/>
    </source>
</evidence>
<evidence type="ECO:0000313" key="1">
    <source>
        <dbReference type="EMBL" id="KAG2394117.1"/>
    </source>
</evidence>
<dbReference type="GeneID" id="68096336"/>
<accession>A0AA88KSF3</accession>
<comment type="caution">
    <text evidence="1">The sequence shown here is derived from an EMBL/GenBank/DDBJ whole genome shotgun (WGS) entry which is preliminary data.</text>
</comment>
<proteinExistence type="predicted"/>
<name>A0AA88KSF3_NAELO</name>
<dbReference type="AlphaFoldDB" id="A0AA88KSF3"/>
<reference evidence="1 2" key="1">
    <citation type="journal article" date="2018" name="BMC Genomics">
        <title>The genome of Naegleria lovaniensis, the basis for a comparative approach to unravel pathogenicity factors of the human pathogenic amoeba N. fowleri.</title>
        <authorList>
            <person name="Liechti N."/>
            <person name="Schurch N."/>
            <person name="Bruggmann R."/>
            <person name="Wittwer M."/>
        </authorList>
    </citation>
    <scope>NUCLEOTIDE SEQUENCE [LARGE SCALE GENOMIC DNA]</scope>
    <source>
        <strain evidence="1 2">ATCC 30569</strain>
    </source>
</reference>
<gene>
    <name evidence="1" type="ORF">C9374_003881</name>
</gene>
<keyword evidence="2" id="KW-1185">Reference proteome</keyword>
<dbReference type="EMBL" id="PYSW02000001">
    <property type="protein sequence ID" value="KAG2394117.1"/>
    <property type="molecule type" value="Genomic_DNA"/>
</dbReference>
<protein>
    <submittedName>
        <fullName evidence="1">Uncharacterized protein</fullName>
    </submittedName>
</protein>
<sequence length="221" mass="25239">MTTASATPSGLLITSAANYLNSHLYIIDKSTPDITGHSYNFPNTEDTIEPYDSEEEDCQDPFEETDVLESAERDPFLPSSEDLAVHSQDPFEIGELDPFLVGDVDVFDAADMKLENEVSGELAPDLKDPFEEHDEFLDNNKDVFEERDEFLQEDQDIFEYEEDVFNVQDIDPFLLDARDEFESSEKGMRGVISVDTVKKLWREIIILVCVLIFVGQFFRVI</sequence>
<dbReference type="RefSeq" id="XP_044556011.1">
    <property type="nucleotide sequence ID" value="XM_044693458.1"/>
</dbReference>
<dbReference type="Proteomes" id="UP000816034">
    <property type="component" value="Unassembled WGS sequence"/>
</dbReference>